<organism evidence="7">
    <name type="scientific">Sarcoptes scabiei</name>
    <name type="common">Itch mite</name>
    <name type="synonym">Acarus scabiei</name>
    <dbReference type="NCBI Taxonomy" id="52283"/>
    <lineage>
        <taxon>Eukaryota</taxon>
        <taxon>Metazoa</taxon>
        <taxon>Ecdysozoa</taxon>
        <taxon>Arthropoda</taxon>
        <taxon>Chelicerata</taxon>
        <taxon>Arachnida</taxon>
        <taxon>Acari</taxon>
        <taxon>Acariformes</taxon>
        <taxon>Sarcoptiformes</taxon>
        <taxon>Astigmata</taxon>
        <taxon>Psoroptidia</taxon>
        <taxon>Sarcoptoidea</taxon>
        <taxon>Sarcoptidae</taxon>
        <taxon>Sarcoptinae</taxon>
        <taxon>Sarcoptes</taxon>
    </lineage>
</organism>
<evidence type="ECO:0000259" key="6">
    <source>
        <dbReference type="Pfam" id="PF01490"/>
    </source>
</evidence>
<dbReference type="Proteomes" id="UP000070412">
    <property type="component" value="Unassembled WGS sequence"/>
</dbReference>
<evidence type="ECO:0000256" key="2">
    <source>
        <dbReference type="ARBA" id="ARBA00022692"/>
    </source>
</evidence>
<keyword evidence="4 5" id="KW-0472">Membrane</keyword>
<dbReference type="GO" id="GO:0005774">
    <property type="term" value="C:vacuolar membrane"/>
    <property type="evidence" value="ECO:0007669"/>
    <property type="project" value="TreeGrafter"/>
</dbReference>
<keyword evidence="2 5" id="KW-0812">Transmembrane</keyword>
<feature type="transmembrane region" description="Helical" evidence="5">
    <location>
        <begin position="306"/>
        <end position="330"/>
    </location>
</feature>
<feature type="transmembrane region" description="Helical" evidence="5">
    <location>
        <begin position="233"/>
        <end position="251"/>
    </location>
</feature>
<feature type="transmembrane region" description="Helical" evidence="5">
    <location>
        <begin position="192"/>
        <end position="213"/>
    </location>
</feature>
<reference evidence="9" key="1">
    <citation type="journal article" date="2020" name="PLoS Negl. Trop. Dis.">
        <title>High-quality nuclear genome for Sarcoptes scabiei-A critical resource for a neglected parasite.</title>
        <authorList>
            <person name="Korhonen P.K."/>
            <person name="Gasser R.B."/>
            <person name="Ma G."/>
            <person name="Wang T."/>
            <person name="Stroehlein A.J."/>
            <person name="Young N.D."/>
            <person name="Ang C.S."/>
            <person name="Fernando D.D."/>
            <person name="Lu H.C."/>
            <person name="Taylor S."/>
            <person name="Reynolds S.L."/>
            <person name="Mofiz E."/>
            <person name="Najaraj S.H."/>
            <person name="Gowda H."/>
            <person name="Madugundu A."/>
            <person name="Renuse S."/>
            <person name="Holt D."/>
            <person name="Pandey A."/>
            <person name="Papenfuss A.T."/>
            <person name="Fischer K."/>
        </authorList>
    </citation>
    <scope>NUCLEOTIDE SEQUENCE [LARGE SCALE GENOMIC DNA]</scope>
</reference>
<dbReference type="Pfam" id="PF01490">
    <property type="entry name" value="Aa_trans"/>
    <property type="match status" value="1"/>
</dbReference>
<evidence type="ECO:0000313" key="7">
    <source>
        <dbReference type="EMBL" id="KAF7493712.1"/>
    </source>
</evidence>
<feature type="domain" description="Amino acid transporter transmembrane" evidence="6">
    <location>
        <begin position="15"/>
        <end position="366"/>
    </location>
</feature>
<feature type="transmembrane region" description="Helical" evidence="5">
    <location>
        <begin position="168"/>
        <end position="185"/>
    </location>
</feature>
<proteinExistence type="predicted"/>
<feature type="transmembrane region" description="Helical" evidence="5">
    <location>
        <begin position="21"/>
        <end position="39"/>
    </location>
</feature>
<reference evidence="7" key="2">
    <citation type="submission" date="2020-01" db="EMBL/GenBank/DDBJ databases">
        <authorList>
            <person name="Korhonen P.K.K."/>
            <person name="Guangxu M.G."/>
            <person name="Wang T.W."/>
            <person name="Stroehlein A.J.S."/>
            <person name="Young N.D."/>
            <person name="Ang C.-S.A."/>
            <person name="Fernando D.W.F."/>
            <person name="Lu H.L."/>
            <person name="Taylor S.T."/>
            <person name="Ehtesham M.E.M."/>
            <person name="Najaraj S.H.N."/>
            <person name="Harsha G.H.G."/>
            <person name="Madugundu A.M."/>
            <person name="Renuse S.R."/>
            <person name="Holt D.H."/>
            <person name="Pandey A.P."/>
            <person name="Papenfuss A.P."/>
            <person name="Gasser R.B.G."/>
            <person name="Fischer K.F."/>
        </authorList>
    </citation>
    <scope>NUCLEOTIDE SEQUENCE</scope>
    <source>
        <strain evidence="7">SSS_KF_BRIS2020</strain>
    </source>
</reference>
<dbReference type="InterPro" id="IPR013057">
    <property type="entry name" value="AA_transpt_TM"/>
</dbReference>
<dbReference type="AlphaFoldDB" id="A0A834RBJ4"/>
<evidence type="ECO:0000256" key="1">
    <source>
        <dbReference type="ARBA" id="ARBA00004141"/>
    </source>
</evidence>
<evidence type="ECO:0000313" key="8">
    <source>
        <dbReference type="EnsemblMetazoa" id="KAF7493712.1"/>
    </source>
</evidence>
<evidence type="ECO:0000313" key="9">
    <source>
        <dbReference type="Proteomes" id="UP000070412"/>
    </source>
</evidence>
<accession>A0A834RBJ4</accession>
<feature type="transmembrane region" description="Helical" evidence="5">
    <location>
        <begin position="45"/>
        <end position="63"/>
    </location>
</feature>
<protein>
    <submittedName>
        <fullName evidence="7">Proton-coupled amino acid transporter 4</fullName>
    </submittedName>
</protein>
<feature type="transmembrane region" description="Helical" evidence="5">
    <location>
        <begin position="126"/>
        <end position="148"/>
    </location>
</feature>
<dbReference type="PANTHER" id="PTHR22950:SF349">
    <property type="entry name" value="AMINO ACID TRANSPORTER TRANSMEMBRANE DOMAIN-CONTAINING PROTEIN"/>
    <property type="match status" value="1"/>
</dbReference>
<dbReference type="OrthoDB" id="6498073at2759"/>
<reference evidence="8" key="3">
    <citation type="submission" date="2022-06" db="UniProtKB">
        <authorList>
            <consortium name="EnsemblMetazoa"/>
        </authorList>
    </citation>
    <scope>IDENTIFICATION</scope>
</reference>
<keyword evidence="3 5" id="KW-1133">Transmembrane helix</keyword>
<dbReference type="GO" id="GO:0015179">
    <property type="term" value="F:L-amino acid transmembrane transporter activity"/>
    <property type="evidence" value="ECO:0007669"/>
    <property type="project" value="TreeGrafter"/>
</dbReference>
<keyword evidence="9" id="KW-1185">Reference proteome</keyword>
<dbReference type="PANTHER" id="PTHR22950">
    <property type="entry name" value="AMINO ACID TRANSPORTER"/>
    <property type="match status" value="1"/>
</dbReference>
<comment type="subcellular location">
    <subcellularLocation>
        <location evidence="1">Membrane</location>
        <topology evidence="1">Multi-pass membrane protein</topology>
    </subcellularLocation>
</comment>
<evidence type="ECO:0000256" key="3">
    <source>
        <dbReference type="ARBA" id="ARBA00022989"/>
    </source>
</evidence>
<name>A0A834RBJ4_SARSC</name>
<feature type="transmembrane region" description="Helical" evidence="5">
    <location>
        <begin position="263"/>
        <end position="286"/>
    </location>
</feature>
<evidence type="ECO:0000256" key="5">
    <source>
        <dbReference type="SAM" id="Phobius"/>
    </source>
</evidence>
<sequence length="377" mass="42313">MTVVNQTKNETKSSSTTTFKALMALLKCYIGTGILSMPLSFSFSGYLNGLVGTCLIGLLCNYCNHMLVQINNVLLSSETQNINDDGDGDENGSIEDRLPYDYCELASMAFERGPRKLRRFSQQSQSFLSVCLCITQLGFCCSYALFIARNLLQFAINLKLIDWTQDDIVYVIMALLPIMIVLNFIKNIHHLAMLSTFANLIQTTSLLIIIYNLVTGSPVEGERKIFNSKIPQFVSTTFFTFEGLTVTMPLYRSMRKRENFAKPFGVLNISIVIVILAYVTIGFLGYRKYGSEVMPSVTLSLPNEPIYAIVQLMYALAIGFSYLLQMYVAINIAVPAVRQRLINLKKSDFVLDLSDYIGRAFLVTITCKSKSFTLFSN</sequence>
<dbReference type="EMBL" id="WVUK01000055">
    <property type="protein sequence ID" value="KAF7493712.1"/>
    <property type="molecule type" value="Genomic_DNA"/>
</dbReference>
<gene>
    <name evidence="7" type="ORF">SSS_9107</name>
</gene>
<dbReference type="EnsemblMetazoa" id="SSS_9107s_mrna">
    <property type="protein sequence ID" value="KAF7493712.1"/>
    <property type="gene ID" value="SSS_9107"/>
</dbReference>
<evidence type="ECO:0000256" key="4">
    <source>
        <dbReference type="ARBA" id="ARBA00023136"/>
    </source>
</evidence>